<gene>
    <name evidence="6" type="ORF">SAMN05661086_03477</name>
</gene>
<dbReference type="AlphaFoldDB" id="A0A1I6LPP3"/>
<comment type="similarity">
    <text evidence="1">Belongs to the bacterial solute-binding protein 9 family.</text>
</comment>
<organism evidence="6 7">
    <name type="scientific">Anaeromicropila populeti</name>
    <dbReference type="NCBI Taxonomy" id="37658"/>
    <lineage>
        <taxon>Bacteria</taxon>
        <taxon>Bacillati</taxon>
        <taxon>Bacillota</taxon>
        <taxon>Clostridia</taxon>
        <taxon>Lachnospirales</taxon>
        <taxon>Lachnospiraceae</taxon>
        <taxon>Anaeromicropila</taxon>
    </lineage>
</organism>
<dbReference type="Gene3D" id="3.40.50.1980">
    <property type="entry name" value="Nitrogenase molybdenum iron protein domain"/>
    <property type="match status" value="2"/>
</dbReference>
<dbReference type="PANTHER" id="PTHR42953:SF3">
    <property type="entry name" value="HIGH-AFFINITY ZINC UPTAKE SYSTEM PROTEIN ZNUA"/>
    <property type="match status" value="1"/>
</dbReference>
<dbReference type="InterPro" id="IPR050492">
    <property type="entry name" value="Bact_metal-bind_prot9"/>
</dbReference>
<proteinExistence type="inferred from homology"/>
<dbReference type="OrthoDB" id="9810636at2"/>
<dbReference type="GO" id="GO:0046872">
    <property type="term" value="F:metal ion binding"/>
    <property type="evidence" value="ECO:0007669"/>
    <property type="project" value="InterPro"/>
</dbReference>
<name>A0A1I6LPP3_9FIRM</name>
<evidence type="ECO:0000256" key="5">
    <source>
        <dbReference type="SAM" id="SignalP"/>
    </source>
</evidence>
<dbReference type="Proteomes" id="UP000199659">
    <property type="component" value="Unassembled WGS sequence"/>
</dbReference>
<dbReference type="STRING" id="37658.SAMN05661086_03477"/>
<evidence type="ECO:0000313" key="7">
    <source>
        <dbReference type="Proteomes" id="UP000199659"/>
    </source>
</evidence>
<dbReference type="PROSITE" id="PS51257">
    <property type="entry name" value="PROKAR_LIPOPROTEIN"/>
    <property type="match status" value="1"/>
</dbReference>
<dbReference type="GO" id="GO:0030001">
    <property type="term" value="P:metal ion transport"/>
    <property type="evidence" value="ECO:0007669"/>
    <property type="project" value="InterPro"/>
</dbReference>
<evidence type="ECO:0000256" key="3">
    <source>
        <dbReference type="ARBA" id="ARBA00022729"/>
    </source>
</evidence>
<reference evidence="6 7" key="1">
    <citation type="submission" date="2016-10" db="EMBL/GenBank/DDBJ databases">
        <authorList>
            <person name="de Groot N.N."/>
        </authorList>
    </citation>
    <scope>NUCLEOTIDE SEQUENCE [LARGE SCALE GENOMIC DNA]</scope>
    <source>
        <strain evidence="6 7">743A</strain>
    </source>
</reference>
<dbReference type="RefSeq" id="WP_092563790.1">
    <property type="nucleotide sequence ID" value="NZ_FOYZ01000019.1"/>
</dbReference>
<feature type="coiled-coil region" evidence="4">
    <location>
        <begin position="162"/>
        <end position="189"/>
    </location>
</feature>
<keyword evidence="7" id="KW-1185">Reference proteome</keyword>
<keyword evidence="2" id="KW-0813">Transport</keyword>
<keyword evidence="3 5" id="KW-0732">Signal</keyword>
<feature type="signal peptide" evidence="5">
    <location>
        <begin position="1"/>
        <end position="24"/>
    </location>
</feature>
<evidence type="ECO:0000256" key="1">
    <source>
        <dbReference type="ARBA" id="ARBA00011028"/>
    </source>
</evidence>
<evidence type="ECO:0000313" key="6">
    <source>
        <dbReference type="EMBL" id="SFS05403.1"/>
    </source>
</evidence>
<feature type="chain" id="PRO_5038719716" evidence="5">
    <location>
        <begin position="25"/>
        <end position="291"/>
    </location>
</feature>
<keyword evidence="4" id="KW-0175">Coiled coil</keyword>
<protein>
    <submittedName>
        <fullName evidence="6">Zinc transport system substrate-binding protein</fullName>
    </submittedName>
</protein>
<evidence type="ECO:0000256" key="4">
    <source>
        <dbReference type="SAM" id="Coils"/>
    </source>
</evidence>
<dbReference type="PANTHER" id="PTHR42953">
    <property type="entry name" value="HIGH-AFFINITY ZINC UPTAKE SYSTEM PROTEIN ZNUA-RELATED"/>
    <property type="match status" value="1"/>
</dbReference>
<dbReference type="InterPro" id="IPR006127">
    <property type="entry name" value="ZnuA-like"/>
</dbReference>
<accession>A0A1I6LPP3</accession>
<evidence type="ECO:0000256" key="2">
    <source>
        <dbReference type="ARBA" id="ARBA00022448"/>
    </source>
</evidence>
<dbReference type="SUPFAM" id="SSF53807">
    <property type="entry name" value="Helical backbone' metal receptor"/>
    <property type="match status" value="1"/>
</dbReference>
<dbReference type="Pfam" id="PF01297">
    <property type="entry name" value="ZnuA"/>
    <property type="match status" value="1"/>
</dbReference>
<dbReference type="EMBL" id="FOYZ01000019">
    <property type="protein sequence ID" value="SFS05403.1"/>
    <property type="molecule type" value="Genomic_DNA"/>
</dbReference>
<sequence>MKTKQRIWKCLSFLVIAGALFLTGCNKEKETETSSEKLTIAVSIVPQKTFVEAVCGDLAEVVTLIPPGSSPENYEPSPAQMEKFYDSALYFTIGVPTEEANILPNAGEVNVVSLQEEVAKVYPDRTFESGERDPHIWLSPKRVKTMVEVIAREMSNLDSANKETYEKNAKEYMDQLDALDQDITKALENVQNKKFIVYHPAFGYLAEDYGLTMYALEEEGKEATPEHLQEVIDMAKEENIKVIFYQEEIDSSQSESFAEELGGKTIQLAPLAADYIENLKKMADTMAEAME</sequence>